<dbReference type="InterPro" id="IPR036426">
    <property type="entry name" value="Bulb-type_lectin_dom_sf"/>
</dbReference>
<evidence type="ECO:0000256" key="3">
    <source>
        <dbReference type="ARBA" id="ARBA00022679"/>
    </source>
</evidence>
<keyword evidence="4 17" id="KW-0812">Transmembrane</keyword>
<evidence type="ECO:0000256" key="12">
    <source>
        <dbReference type="ARBA" id="ARBA00023180"/>
    </source>
</evidence>
<dbReference type="Gene3D" id="3.30.200.20">
    <property type="entry name" value="Phosphorylase Kinase, domain 1"/>
    <property type="match status" value="1"/>
</dbReference>
<feature type="transmembrane region" description="Helical" evidence="17">
    <location>
        <begin position="429"/>
        <end position="450"/>
    </location>
</feature>
<protein>
    <recommendedName>
        <fullName evidence="15">Receptor-like serine/threonine-protein kinase</fullName>
        <ecNumber evidence="15">2.7.11.1</ecNumber>
    </recommendedName>
</protein>
<dbReference type="GO" id="GO:0106310">
    <property type="term" value="F:protein serine kinase activity"/>
    <property type="evidence" value="ECO:0007669"/>
    <property type="project" value="RHEA"/>
</dbReference>
<gene>
    <name evidence="23" type="ORF">C5167_009214</name>
</gene>
<dbReference type="EMBL" id="CM010720">
    <property type="protein sequence ID" value="RZC65521.1"/>
    <property type="molecule type" value="Genomic_DNA"/>
</dbReference>
<dbReference type="AlphaFoldDB" id="A0A4Y7JZU6"/>
<dbReference type="InterPro" id="IPR024171">
    <property type="entry name" value="SRK-like_kinase"/>
</dbReference>
<evidence type="ECO:0000256" key="11">
    <source>
        <dbReference type="ARBA" id="ARBA00023157"/>
    </source>
</evidence>
<dbReference type="Proteomes" id="UP000316621">
    <property type="component" value="Chromosome 6"/>
</dbReference>
<dbReference type="InterPro" id="IPR011009">
    <property type="entry name" value="Kinase-like_dom_sf"/>
</dbReference>
<dbReference type="SUPFAM" id="SSF56112">
    <property type="entry name" value="Protein kinase-like (PK-like)"/>
    <property type="match status" value="1"/>
</dbReference>
<dbReference type="PROSITE" id="PS50927">
    <property type="entry name" value="BULB_LECTIN"/>
    <property type="match status" value="1"/>
</dbReference>
<evidence type="ECO:0000256" key="7">
    <source>
        <dbReference type="ARBA" id="ARBA00022777"/>
    </source>
</evidence>
<keyword evidence="6 15" id="KW-0547">Nucleotide-binding</keyword>
<evidence type="ECO:0000256" key="15">
    <source>
        <dbReference type="PIRNR" id="PIRNR000641"/>
    </source>
</evidence>
<keyword evidence="8 15" id="KW-0067">ATP-binding</keyword>
<dbReference type="SMART" id="SM00220">
    <property type="entry name" value="S_TKc"/>
    <property type="match status" value="1"/>
</dbReference>
<dbReference type="SUPFAM" id="SSF51110">
    <property type="entry name" value="alpha-D-mannose-specific plant lectins"/>
    <property type="match status" value="1"/>
</dbReference>
<keyword evidence="12" id="KW-0325">Glycoprotein</keyword>
<keyword evidence="11" id="KW-1015">Disulfide bond</keyword>
<evidence type="ECO:0000256" key="14">
    <source>
        <dbReference type="ARBA" id="ARBA00048679"/>
    </source>
</evidence>
<dbReference type="CDD" id="cd00054">
    <property type="entry name" value="EGF_CA"/>
    <property type="match status" value="1"/>
</dbReference>
<dbReference type="GO" id="GO:0005524">
    <property type="term" value="F:ATP binding"/>
    <property type="evidence" value="ECO:0007669"/>
    <property type="project" value="UniProtKB-KW"/>
</dbReference>
<evidence type="ECO:0000256" key="6">
    <source>
        <dbReference type="ARBA" id="ARBA00022741"/>
    </source>
</evidence>
<dbReference type="PANTHER" id="PTHR32444:SF185">
    <property type="entry name" value="RECEPTOR-LIKE SERINE_THREONINE-PROTEIN KINASE"/>
    <property type="match status" value="1"/>
</dbReference>
<dbReference type="CDD" id="cd01098">
    <property type="entry name" value="PAN_AP_plant"/>
    <property type="match status" value="1"/>
</dbReference>
<evidence type="ECO:0000256" key="10">
    <source>
        <dbReference type="ARBA" id="ARBA00023136"/>
    </source>
</evidence>
<dbReference type="PANTHER" id="PTHR32444">
    <property type="entry name" value="BULB-TYPE LECTIN DOMAIN-CONTAINING PROTEIN"/>
    <property type="match status" value="1"/>
</dbReference>
<dbReference type="Gene3D" id="2.90.10.10">
    <property type="entry name" value="Bulb-type lectin domain"/>
    <property type="match status" value="1"/>
</dbReference>
<dbReference type="PROSITE" id="PS00108">
    <property type="entry name" value="PROTEIN_KINASE_ST"/>
    <property type="match status" value="1"/>
</dbReference>
<evidence type="ECO:0000259" key="22">
    <source>
        <dbReference type="PROSITE" id="PS50948"/>
    </source>
</evidence>
<comment type="catalytic activity">
    <reaction evidence="14 15">
        <text>L-seryl-[protein] + ATP = O-phospho-L-seryl-[protein] + ADP + H(+)</text>
        <dbReference type="Rhea" id="RHEA:17989"/>
        <dbReference type="Rhea" id="RHEA-COMP:9863"/>
        <dbReference type="Rhea" id="RHEA-COMP:11604"/>
        <dbReference type="ChEBI" id="CHEBI:15378"/>
        <dbReference type="ChEBI" id="CHEBI:29999"/>
        <dbReference type="ChEBI" id="CHEBI:30616"/>
        <dbReference type="ChEBI" id="CHEBI:83421"/>
        <dbReference type="ChEBI" id="CHEBI:456216"/>
        <dbReference type="EC" id="2.7.11.1"/>
    </reaction>
</comment>
<dbReference type="InterPro" id="IPR021820">
    <property type="entry name" value="S-locus_recpt_kinase_C"/>
</dbReference>
<dbReference type="GO" id="GO:0016020">
    <property type="term" value="C:membrane"/>
    <property type="evidence" value="ECO:0007669"/>
    <property type="project" value="UniProtKB-SubCell"/>
</dbReference>
<dbReference type="InterPro" id="IPR008271">
    <property type="entry name" value="Ser/Thr_kinase_AS"/>
</dbReference>
<evidence type="ECO:0000256" key="2">
    <source>
        <dbReference type="ARBA" id="ARBA00022527"/>
    </source>
</evidence>
<feature type="domain" description="EGF-like" evidence="20">
    <location>
        <begin position="281"/>
        <end position="317"/>
    </location>
</feature>
<keyword evidence="10 17" id="KW-0472">Membrane</keyword>
<evidence type="ECO:0000256" key="8">
    <source>
        <dbReference type="ARBA" id="ARBA00022840"/>
    </source>
</evidence>
<feature type="signal peptide" evidence="18">
    <location>
        <begin position="1"/>
        <end position="24"/>
    </location>
</feature>
<keyword evidence="9 17" id="KW-1133">Transmembrane helix</keyword>
<comment type="catalytic activity">
    <reaction evidence="13 15">
        <text>L-threonyl-[protein] + ATP = O-phospho-L-threonyl-[protein] + ADP + H(+)</text>
        <dbReference type="Rhea" id="RHEA:46608"/>
        <dbReference type="Rhea" id="RHEA-COMP:11060"/>
        <dbReference type="Rhea" id="RHEA-COMP:11605"/>
        <dbReference type="ChEBI" id="CHEBI:15378"/>
        <dbReference type="ChEBI" id="CHEBI:30013"/>
        <dbReference type="ChEBI" id="CHEBI:30616"/>
        <dbReference type="ChEBI" id="CHEBI:61977"/>
        <dbReference type="ChEBI" id="CHEBI:456216"/>
        <dbReference type="EC" id="2.7.11.1"/>
    </reaction>
</comment>
<evidence type="ECO:0000259" key="20">
    <source>
        <dbReference type="PROSITE" id="PS50026"/>
    </source>
</evidence>
<accession>A0A4Y7JZU6</accession>
<comment type="subcellular location">
    <subcellularLocation>
        <location evidence="1">Membrane</location>
        <topology evidence="1">Single-pass type I membrane protein</topology>
    </subcellularLocation>
</comment>
<dbReference type="Pfam" id="PF08276">
    <property type="entry name" value="PAN_2"/>
    <property type="match status" value="1"/>
</dbReference>
<dbReference type="Pfam" id="PF01453">
    <property type="entry name" value="B_lectin"/>
    <property type="match status" value="1"/>
</dbReference>
<organism evidence="23 24">
    <name type="scientific">Papaver somniferum</name>
    <name type="common">Opium poppy</name>
    <dbReference type="NCBI Taxonomy" id="3469"/>
    <lineage>
        <taxon>Eukaryota</taxon>
        <taxon>Viridiplantae</taxon>
        <taxon>Streptophyta</taxon>
        <taxon>Embryophyta</taxon>
        <taxon>Tracheophyta</taxon>
        <taxon>Spermatophyta</taxon>
        <taxon>Magnoliopsida</taxon>
        <taxon>Ranunculales</taxon>
        <taxon>Papaveraceae</taxon>
        <taxon>Papaveroideae</taxon>
        <taxon>Papaver</taxon>
    </lineage>
</organism>
<evidence type="ECO:0000259" key="21">
    <source>
        <dbReference type="PROSITE" id="PS50927"/>
    </source>
</evidence>
<keyword evidence="2 15" id="KW-0723">Serine/threonine-protein kinase</keyword>
<evidence type="ECO:0000256" key="9">
    <source>
        <dbReference type="ARBA" id="ARBA00022989"/>
    </source>
</evidence>
<evidence type="ECO:0000259" key="19">
    <source>
        <dbReference type="PROSITE" id="PS50011"/>
    </source>
</evidence>
<dbReference type="InterPro" id="IPR000719">
    <property type="entry name" value="Prot_kinase_dom"/>
</dbReference>
<dbReference type="InterPro" id="IPR001480">
    <property type="entry name" value="Bulb-type_lectin_dom"/>
</dbReference>
<evidence type="ECO:0000256" key="13">
    <source>
        <dbReference type="ARBA" id="ARBA00047899"/>
    </source>
</evidence>
<feature type="domain" description="Bulb-type lectin" evidence="21">
    <location>
        <begin position="26"/>
        <end position="146"/>
    </location>
</feature>
<dbReference type="Pfam" id="PF00954">
    <property type="entry name" value="S_locus_glycop"/>
    <property type="match status" value="1"/>
</dbReference>
<dbReference type="InterPro" id="IPR001245">
    <property type="entry name" value="Ser-Thr/Tyr_kinase_cat_dom"/>
</dbReference>
<dbReference type="SMART" id="SM00108">
    <property type="entry name" value="B_lectin"/>
    <property type="match status" value="1"/>
</dbReference>
<keyword evidence="16" id="KW-0245">EGF-like domain</keyword>
<evidence type="ECO:0000256" key="16">
    <source>
        <dbReference type="PROSITE-ProRule" id="PRU00076"/>
    </source>
</evidence>
<evidence type="ECO:0000313" key="24">
    <source>
        <dbReference type="Proteomes" id="UP000316621"/>
    </source>
</evidence>
<evidence type="ECO:0000313" key="23">
    <source>
        <dbReference type="EMBL" id="RZC65521.1"/>
    </source>
</evidence>
<keyword evidence="7 15" id="KW-0418">Kinase</keyword>
<dbReference type="PROSITE" id="PS50948">
    <property type="entry name" value="PAN"/>
    <property type="match status" value="1"/>
</dbReference>
<dbReference type="PROSITE" id="PS50011">
    <property type="entry name" value="PROTEIN_KINASE_DOM"/>
    <property type="match status" value="1"/>
</dbReference>
<proteinExistence type="inferred from homology"/>
<feature type="chain" id="PRO_5021217104" description="Receptor-like serine/threonine-protein kinase" evidence="18">
    <location>
        <begin position="25"/>
        <end position="763"/>
    </location>
</feature>
<comment type="caution">
    <text evidence="16">Lacks conserved residue(s) required for the propagation of feature annotation.</text>
</comment>
<dbReference type="OMA" id="NQEWYLT"/>
<dbReference type="CDD" id="cd00028">
    <property type="entry name" value="B_lectin"/>
    <property type="match status" value="1"/>
</dbReference>
<evidence type="ECO:0000256" key="17">
    <source>
        <dbReference type="SAM" id="Phobius"/>
    </source>
</evidence>
<keyword evidence="5 18" id="KW-0732">Signal</keyword>
<dbReference type="PIRSF" id="PIRSF000641">
    <property type="entry name" value="SRK"/>
    <property type="match status" value="1"/>
</dbReference>
<dbReference type="InterPro" id="IPR000858">
    <property type="entry name" value="S_locus_glycoprot_dom"/>
</dbReference>
<dbReference type="InterPro" id="IPR003609">
    <property type="entry name" value="Pan_app"/>
</dbReference>
<dbReference type="PROSITE" id="PS50026">
    <property type="entry name" value="EGF_3"/>
    <property type="match status" value="1"/>
</dbReference>
<dbReference type="InterPro" id="IPR000742">
    <property type="entry name" value="EGF"/>
</dbReference>
<dbReference type="Pfam" id="PF07714">
    <property type="entry name" value="PK_Tyr_Ser-Thr"/>
    <property type="match status" value="1"/>
</dbReference>
<dbReference type="Gramene" id="RZC65521">
    <property type="protein sequence ID" value="RZC65521"/>
    <property type="gene ID" value="C5167_009214"/>
</dbReference>
<dbReference type="FunFam" id="1.10.510.10:FF:000060">
    <property type="entry name" value="G-type lectin S-receptor-like serine/threonine-protein kinase"/>
    <property type="match status" value="1"/>
</dbReference>
<feature type="domain" description="Apple" evidence="22">
    <location>
        <begin position="337"/>
        <end position="411"/>
    </location>
</feature>
<evidence type="ECO:0000256" key="1">
    <source>
        <dbReference type="ARBA" id="ARBA00004479"/>
    </source>
</evidence>
<dbReference type="Gene3D" id="1.10.510.10">
    <property type="entry name" value="Transferase(Phosphotransferase) domain 1"/>
    <property type="match status" value="1"/>
</dbReference>
<dbReference type="Pfam" id="PF11883">
    <property type="entry name" value="DUF3403"/>
    <property type="match status" value="1"/>
</dbReference>
<evidence type="ECO:0000256" key="4">
    <source>
        <dbReference type="ARBA" id="ARBA00022692"/>
    </source>
</evidence>
<dbReference type="EC" id="2.7.11.1" evidence="15"/>
<dbReference type="GO" id="GO:0048544">
    <property type="term" value="P:recognition of pollen"/>
    <property type="evidence" value="ECO:0007669"/>
    <property type="project" value="InterPro"/>
</dbReference>
<comment type="similarity">
    <text evidence="15">Belongs to the protein kinase superfamily. Ser/Thr protein kinase family.</text>
</comment>
<feature type="domain" description="Protein kinase" evidence="19">
    <location>
        <begin position="392"/>
        <end position="731"/>
    </location>
</feature>
<evidence type="ECO:0000256" key="18">
    <source>
        <dbReference type="SAM" id="SignalP"/>
    </source>
</evidence>
<dbReference type="GO" id="GO:0004674">
    <property type="term" value="F:protein serine/threonine kinase activity"/>
    <property type="evidence" value="ECO:0007669"/>
    <property type="project" value="UniProtKB-KW"/>
</dbReference>
<dbReference type="FunFam" id="2.90.10.10:FF:000001">
    <property type="entry name" value="G-type lectin S-receptor-like serine/threonine-protein kinase"/>
    <property type="match status" value="1"/>
</dbReference>
<keyword evidence="24" id="KW-1185">Reference proteome</keyword>
<keyword evidence="3 15" id="KW-0808">Transferase</keyword>
<reference evidence="23 24" key="1">
    <citation type="journal article" date="2018" name="Science">
        <title>The opium poppy genome and morphinan production.</title>
        <authorList>
            <person name="Guo L."/>
            <person name="Winzer T."/>
            <person name="Yang X."/>
            <person name="Li Y."/>
            <person name="Ning Z."/>
            <person name="He Z."/>
            <person name="Teodor R."/>
            <person name="Lu Y."/>
            <person name="Bowser T.A."/>
            <person name="Graham I.A."/>
            <person name="Ye K."/>
        </authorList>
    </citation>
    <scope>NUCLEOTIDE SEQUENCE [LARGE SCALE GENOMIC DNA]</scope>
    <source>
        <strain evidence="24">cv. HN1</strain>
        <tissue evidence="23">Leaves</tissue>
    </source>
</reference>
<evidence type="ECO:0000256" key="5">
    <source>
        <dbReference type="ARBA" id="ARBA00022729"/>
    </source>
</evidence>
<name>A0A4Y7JZU6_PAPSO</name>
<sequence>MVIFPVLVLSYCFTLFLFLEISCAVDSIASHQSIIDNGQTLTSSGGRFELGFFSLGNSRNRYIGIWFKDIPSTVLWVANRNNPITSSLGVLKMNSDGNIIIFSGTEDVIWSSNSSMTVKNPTAQLLDTGNFVLRDDKRESYIWLSFDYPCDSLIAGMKLGWSLKENRSWSMSSWKNADDPSPGDFTYKVDHNGLPEFILQKGSEILYRSGNYDGIRFGGDPEIKSTPVYDPMFVYHANEMYYIFEDIYPEKSRFVLNQTGSIDHLKWDDINQEWIVVITLRRDSCDNYDPCGTHGTCNINNVPPCECLKGFTPKSPQQYSDAFNPSAGCLRSSPLACSREEGFVKFTKVKLPDNSQVLNTTNSCEKECFTRCSCSAYAITDVASCIVWSGDLHDIRSYNDGWSANIYVRMSANYLRDIHVESSNKKKKIIVSVVLGISLLGLTAISFLIIRQKRRARTGGININNHDRDYNMNGSQEEDLELHAFHLATIETATNYFSFANKIGEGGFGPVYKGQLSTGQKIAVKRLSTDSGQGISEFKNECFEIIVGIARGLLYLHEDSRLRIIHRDLKASNVLLDGDLNPKISDFGAAKTFRGDQTEGNTRRVFGTYGYMSPEYAIDGLFSMKSDVYSFGVVVLEIVSGKKNGGFTHPDHDLNLLGHVWKLWNEDKAIEVMNGNMETPFPVPISQVLRCIHVGLLCVQQRPEDRPAMSMVVLMLGSDAMTLPQPKQPGFSSERFLTDTESSSREKKFHSGIELTITTIEGR</sequence>